<dbReference type="KEGG" id="gax:Pan161_41450"/>
<evidence type="ECO:0000313" key="1">
    <source>
        <dbReference type="EMBL" id="QDT92478.1"/>
    </source>
</evidence>
<name>A0A517VHN7_9PLAN</name>
<organism evidence="1 2">
    <name type="scientific">Gimesia algae</name>
    <dbReference type="NCBI Taxonomy" id="2527971"/>
    <lineage>
        <taxon>Bacteria</taxon>
        <taxon>Pseudomonadati</taxon>
        <taxon>Planctomycetota</taxon>
        <taxon>Planctomycetia</taxon>
        <taxon>Planctomycetales</taxon>
        <taxon>Planctomycetaceae</taxon>
        <taxon>Gimesia</taxon>
    </lineage>
</organism>
<proteinExistence type="predicted"/>
<evidence type="ECO:0000313" key="2">
    <source>
        <dbReference type="Proteomes" id="UP000316855"/>
    </source>
</evidence>
<keyword evidence="2" id="KW-1185">Reference proteome</keyword>
<dbReference type="EMBL" id="CP036343">
    <property type="protein sequence ID" value="QDT92478.1"/>
    <property type="molecule type" value="Genomic_DNA"/>
</dbReference>
<reference evidence="1 2" key="1">
    <citation type="submission" date="2019-02" db="EMBL/GenBank/DDBJ databases">
        <title>Deep-cultivation of Planctomycetes and their phenomic and genomic characterization uncovers novel biology.</title>
        <authorList>
            <person name="Wiegand S."/>
            <person name="Jogler M."/>
            <person name="Boedeker C."/>
            <person name="Pinto D."/>
            <person name="Vollmers J."/>
            <person name="Rivas-Marin E."/>
            <person name="Kohn T."/>
            <person name="Peeters S.H."/>
            <person name="Heuer A."/>
            <person name="Rast P."/>
            <person name="Oberbeckmann S."/>
            <person name="Bunk B."/>
            <person name="Jeske O."/>
            <person name="Meyerdierks A."/>
            <person name="Storesund J.E."/>
            <person name="Kallscheuer N."/>
            <person name="Luecker S."/>
            <person name="Lage O.M."/>
            <person name="Pohl T."/>
            <person name="Merkel B.J."/>
            <person name="Hornburger P."/>
            <person name="Mueller R.-W."/>
            <person name="Bruemmer F."/>
            <person name="Labrenz M."/>
            <person name="Spormann A.M."/>
            <person name="Op den Camp H."/>
            <person name="Overmann J."/>
            <person name="Amann R."/>
            <person name="Jetten M.S.M."/>
            <person name="Mascher T."/>
            <person name="Medema M.H."/>
            <person name="Devos D.P."/>
            <person name="Kaster A.-K."/>
            <person name="Ovreas L."/>
            <person name="Rohde M."/>
            <person name="Galperin M.Y."/>
            <person name="Jogler C."/>
        </authorList>
    </citation>
    <scope>NUCLEOTIDE SEQUENCE [LARGE SCALE GENOMIC DNA]</scope>
    <source>
        <strain evidence="1 2">Pan161</strain>
    </source>
</reference>
<dbReference type="AlphaFoldDB" id="A0A517VHN7"/>
<sequence length="69" mass="7331">MCSIIRMSSLTVASSGALGASIIVRETLSLNAMCPGELFDPLQSEAHLHTLDAHRHDSGFLHPDAGCKL</sequence>
<accession>A0A517VHN7</accession>
<dbReference type="Proteomes" id="UP000316855">
    <property type="component" value="Chromosome"/>
</dbReference>
<protein>
    <submittedName>
        <fullName evidence="1">Uncharacterized protein</fullName>
    </submittedName>
</protein>
<gene>
    <name evidence="1" type="ORF">Pan161_41450</name>
</gene>